<dbReference type="InterPro" id="IPR003099">
    <property type="entry name" value="Prephen_DH"/>
</dbReference>
<reference evidence="3 4" key="1">
    <citation type="submission" date="2022-12" db="EMBL/GenBank/DDBJ databases">
        <title>Chitinophagaceae gen. sp. nov., a new member of the family Chitinophagaceae, isolated from soil in a chemical factory.</title>
        <authorList>
            <person name="Ke Z."/>
        </authorList>
    </citation>
    <scope>NUCLEOTIDE SEQUENCE [LARGE SCALE GENOMIC DNA]</scope>
    <source>
        <strain evidence="3 4">LY-5</strain>
    </source>
</reference>
<dbReference type="InterPro" id="IPR050812">
    <property type="entry name" value="Preph/Arog_dehydrog"/>
</dbReference>
<dbReference type="RefSeq" id="WP_407033117.1">
    <property type="nucleotide sequence ID" value="NZ_JAQGEF010000044.1"/>
</dbReference>
<dbReference type="Pfam" id="PF02153">
    <property type="entry name" value="PDH_N"/>
    <property type="match status" value="1"/>
</dbReference>
<dbReference type="PANTHER" id="PTHR21363">
    <property type="entry name" value="PREPHENATE DEHYDROGENASE"/>
    <property type="match status" value="1"/>
</dbReference>
<dbReference type="SUPFAM" id="SSF48179">
    <property type="entry name" value="6-phosphogluconate dehydrogenase C-terminal domain-like"/>
    <property type="match status" value="1"/>
</dbReference>
<proteinExistence type="predicted"/>
<sequence>MDNGIINNLNNPLTQLKNSSILNEALLKSAQQNNTTEEKETLTLAIVGVGLIGGSFALSLRDKQIVSKVIGVANSEKSAQRALELGIVDEVLPLEAAVKAADIIYVAIPVDATIPVIQNILNILSSKQILIDAGSTKNALCLAVSNHPKRNRFVATHPMWGTEYSGPDAAVKNGFTGRSCVICEKERSDPDALRLVENLYTTLGMHITYMQPYNHDIHAAYVSHISHITSFALANTVLEKELEDDTIFTLAGGGFESTVRLAKSSADMWIPIFEQNKENVLDVLNEHITQLRKFKSCFEKENWQYLRELIENANGIKRILK</sequence>
<name>A0ABT4UPL0_9BACT</name>
<accession>A0ABT4UPL0</accession>
<dbReference type="EMBL" id="JAQGEF010000044">
    <property type="protein sequence ID" value="MDA3616787.1"/>
    <property type="molecule type" value="Genomic_DNA"/>
</dbReference>
<dbReference type="GO" id="GO:0008977">
    <property type="term" value="F:prephenate dehydrogenase (NAD+) activity"/>
    <property type="evidence" value="ECO:0007669"/>
    <property type="project" value="UniProtKB-EC"/>
</dbReference>
<dbReference type="PROSITE" id="PS51176">
    <property type="entry name" value="PDH_ADH"/>
    <property type="match status" value="1"/>
</dbReference>
<evidence type="ECO:0000256" key="1">
    <source>
        <dbReference type="ARBA" id="ARBA00023002"/>
    </source>
</evidence>
<dbReference type="InterPro" id="IPR046826">
    <property type="entry name" value="PDH_N"/>
</dbReference>
<dbReference type="SUPFAM" id="SSF51735">
    <property type="entry name" value="NAD(P)-binding Rossmann-fold domains"/>
    <property type="match status" value="1"/>
</dbReference>
<dbReference type="Proteomes" id="UP001210231">
    <property type="component" value="Unassembled WGS sequence"/>
</dbReference>
<comment type="caution">
    <text evidence="3">The sequence shown here is derived from an EMBL/GenBank/DDBJ whole genome shotgun (WGS) entry which is preliminary data.</text>
</comment>
<evidence type="ECO:0000259" key="2">
    <source>
        <dbReference type="PROSITE" id="PS51176"/>
    </source>
</evidence>
<dbReference type="Pfam" id="PF20463">
    <property type="entry name" value="PDH_C"/>
    <property type="match status" value="1"/>
</dbReference>
<dbReference type="EC" id="1.3.1.12" evidence="3"/>
<evidence type="ECO:0000313" key="4">
    <source>
        <dbReference type="Proteomes" id="UP001210231"/>
    </source>
</evidence>
<dbReference type="Gene3D" id="3.40.50.720">
    <property type="entry name" value="NAD(P)-binding Rossmann-like Domain"/>
    <property type="match status" value="1"/>
</dbReference>
<gene>
    <name evidence="3" type="ORF">O3P16_18395</name>
</gene>
<keyword evidence="1 3" id="KW-0560">Oxidoreductase</keyword>
<protein>
    <submittedName>
        <fullName evidence="3">Prephenate dehydrogenase</fullName>
        <ecNumber evidence="3">1.3.1.12</ecNumber>
    </submittedName>
</protein>
<dbReference type="NCBIfam" id="NF006307">
    <property type="entry name" value="PRK08507.1"/>
    <property type="match status" value="1"/>
</dbReference>
<keyword evidence="4" id="KW-1185">Reference proteome</keyword>
<feature type="domain" description="Prephenate/arogenate dehydrogenase" evidence="2">
    <location>
        <begin position="42"/>
        <end position="321"/>
    </location>
</feature>
<organism evidence="3 4">
    <name type="scientific">Polluticaenibacter yanchengensis</name>
    <dbReference type="NCBI Taxonomy" id="3014562"/>
    <lineage>
        <taxon>Bacteria</taxon>
        <taxon>Pseudomonadati</taxon>
        <taxon>Bacteroidota</taxon>
        <taxon>Chitinophagia</taxon>
        <taxon>Chitinophagales</taxon>
        <taxon>Chitinophagaceae</taxon>
        <taxon>Polluticaenibacter</taxon>
    </lineage>
</organism>
<dbReference type="InterPro" id="IPR036291">
    <property type="entry name" value="NAD(P)-bd_dom_sf"/>
</dbReference>
<dbReference type="InterPro" id="IPR008927">
    <property type="entry name" value="6-PGluconate_DH-like_C_sf"/>
</dbReference>
<evidence type="ECO:0000313" key="3">
    <source>
        <dbReference type="EMBL" id="MDA3616787.1"/>
    </source>
</evidence>
<dbReference type="PANTHER" id="PTHR21363:SF0">
    <property type="entry name" value="PREPHENATE DEHYDROGENASE [NADP(+)]"/>
    <property type="match status" value="1"/>
</dbReference>
<dbReference type="InterPro" id="IPR046825">
    <property type="entry name" value="PDH_C"/>
</dbReference>
<dbReference type="Gene3D" id="1.10.3660.10">
    <property type="entry name" value="6-phosphogluconate dehydrogenase C-terminal like domain"/>
    <property type="match status" value="1"/>
</dbReference>